<dbReference type="PROSITE" id="PS51257">
    <property type="entry name" value="PROKAR_LIPOPROTEIN"/>
    <property type="match status" value="1"/>
</dbReference>
<dbReference type="Proteomes" id="UP000243297">
    <property type="component" value="Unassembled WGS sequence"/>
</dbReference>
<evidence type="ECO:0000313" key="1">
    <source>
        <dbReference type="EMBL" id="SJZ35505.1"/>
    </source>
</evidence>
<proteinExistence type="predicted"/>
<protein>
    <recommendedName>
        <fullName evidence="3">Lipoprotein</fullName>
    </recommendedName>
</protein>
<keyword evidence="2" id="KW-1185">Reference proteome</keyword>
<organism evidence="1 2">
    <name type="scientific">Anaerorhabdus furcosa</name>
    <dbReference type="NCBI Taxonomy" id="118967"/>
    <lineage>
        <taxon>Bacteria</taxon>
        <taxon>Bacillati</taxon>
        <taxon>Bacillota</taxon>
        <taxon>Erysipelotrichia</taxon>
        <taxon>Erysipelotrichales</taxon>
        <taxon>Erysipelotrichaceae</taxon>
        <taxon>Anaerorhabdus</taxon>
    </lineage>
</organism>
<gene>
    <name evidence="1" type="ORF">SAMN02745191_0187</name>
</gene>
<reference evidence="2" key="1">
    <citation type="submission" date="2017-02" db="EMBL/GenBank/DDBJ databases">
        <authorList>
            <person name="Varghese N."/>
            <person name="Submissions S."/>
        </authorList>
    </citation>
    <scope>NUCLEOTIDE SEQUENCE [LARGE SCALE GENOMIC DNA]</scope>
    <source>
        <strain evidence="2">ATCC 25662</strain>
    </source>
</reference>
<accession>A0A1T4JZP7</accession>
<dbReference type="RefSeq" id="WP_078710650.1">
    <property type="nucleotide sequence ID" value="NZ_FUWY01000001.1"/>
</dbReference>
<evidence type="ECO:0008006" key="3">
    <source>
        <dbReference type="Google" id="ProtNLM"/>
    </source>
</evidence>
<name>A0A1T4JZP7_9FIRM</name>
<dbReference type="OrthoDB" id="1521841at2"/>
<evidence type="ECO:0000313" key="2">
    <source>
        <dbReference type="Proteomes" id="UP000243297"/>
    </source>
</evidence>
<dbReference type="AlphaFoldDB" id="A0A1T4JZP7"/>
<dbReference type="EMBL" id="FUWY01000001">
    <property type="protein sequence ID" value="SJZ35505.1"/>
    <property type="molecule type" value="Genomic_DNA"/>
</dbReference>
<sequence length="180" mass="20283">MKKIILFMTVFIVVGCSSKEINVEKKDTVSTIEPTPMVSEKPFLETCKLRGNSIEVLIENGFYTADNIVYKRKGESGEIEHTFNIETLELIGPFGSNATDGYKYSIKNNTIDFQGCLINLNPLTTSGSNCSDIKTSNLSDSIYSIQQFIAYYLFECDDITKFSRISSEDLQSLMNVLYEK</sequence>